<dbReference type="SUPFAM" id="SSF49464">
    <property type="entry name" value="Carboxypeptidase regulatory domain-like"/>
    <property type="match status" value="2"/>
</dbReference>
<evidence type="ECO:0000256" key="2">
    <source>
        <dbReference type="ARBA" id="ARBA00022525"/>
    </source>
</evidence>
<dbReference type="Proteomes" id="UP001222800">
    <property type="component" value="Chromosome"/>
</dbReference>
<dbReference type="RefSeq" id="WP_277732856.1">
    <property type="nucleotide sequence ID" value="NZ_CP120733.1"/>
</dbReference>
<gene>
    <name evidence="4" type="ORF">P4S50_02120</name>
</gene>
<keyword evidence="3" id="KW-0732">Signal</keyword>
<proteinExistence type="inferred from homology"/>
<dbReference type="SUPFAM" id="SSF49478">
    <property type="entry name" value="Cna protein B-type domain"/>
    <property type="match status" value="1"/>
</dbReference>
<dbReference type="Gene3D" id="2.60.40.10">
    <property type="entry name" value="Immunoglobulins"/>
    <property type="match status" value="1"/>
</dbReference>
<comment type="similarity">
    <text evidence="1">Belongs to the serine-aspartate repeat-containing protein (SDr) family.</text>
</comment>
<reference evidence="4 5" key="1">
    <citation type="submission" date="2023-03" db="EMBL/GenBank/DDBJ databases">
        <title>Complete genome sequence of Tepidibacter sp. SWIR-1, isolated from a deep-sea hydrothermal vent.</title>
        <authorList>
            <person name="Li X."/>
        </authorList>
    </citation>
    <scope>NUCLEOTIDE SEQUENCE [LARGE SCALE GENOMIC DNA]</scope>
    <source>
        <strain evidence="4 5">SWIR-1</strain>
    </source>
</reference>
<dbReference type="Pfam" id="PF13620">
    <property type="entry name" value="CarboxypepD_reg"/>
    <property type="match status" value="1"/>
</dbReference>
<keyword evidence="5" id="KW-1185">Reference proteome</keyword>
<dbReference type="Gene3D" id="2.60.40.1120">
    <property type="entry name" value="Carboxypeptidase-like, regulatory domain"/>
    <property type="match status" value="2"/>
</dbReference>
<evidence type="ECO:0000256" key="3">
    <source>
        <dbReference type="ARBA" id="ARBA00022729"/>
    </source>
</evidence>
<dbReference type="PANTHER" id="PTHR36108">
    <property type="entry name" value="COLOSSIN-B-RELATED"/>
    <property type="match status" value="1"/>
</dbReference>
<dbReference type="PANTHER" id="PTHR36108:SF13">
    <property type="entry name" value="COLOSSIN-B-RELATED"/>
    <property type="match status" value="1"/>
</dbReference>
<dbReference type="InterPro" id="IPR008969">
    <property type="entry name" value="CarboxyPept-like_regulatory"/>
</dbReference>
<name>A0ABY8EDP1_9FIRM</name>
<accession>A0ABY8EDP1</accession>
<protein>
    <submittedName>
        <fullName evidence="4">Carboxypeptidase-like regulatory domain-containing protein</fullName>
    </submittedName>
</protein>
<keyword evidence="2" id="KW-0964">Secreted</keyword>
<evidence type="ECO:0000313" key="5">
    <source>
        <dbReference type="Proteomes" id="UP001222800"/>
    </source>
</evidence>
<evidence type="ECO:0000313" key="4">
    <source>
        <dbReference type="EMBL" id="WFD10891.1"/>
    </source>
</evidence>
<organism evidence="4 5">
    <name type="scientific">Tepidibacter hydrothermalis</name>
    <dbReference type="NCBI Taxonomy" id="3036126"/>
    <lineage>
        <taxon>Bacteria</taxon>
        <taxon>Bacillati</taxon>
        <taxon>Bacillota</taxon>
        <taxon>Clostridia</taxon>
        <taxon>Peptostreptococcales</taxon>
        <taxon>Peptostreptococcaceae</taxon>
        <taxon>Tepidibacter</taxon>
    </lineage>
</organism>
<evidence type="ECO:0000256" key="1">
    <source>
        <dbReference type="ARBA" id="ARBA00007257"/>
    </source>
</evidence>
<dbReference type="InterPro" id="IPR013783">
    <property type="entry name" value="Ig-like_fold"/>
</dbReference>
<dbReference type="EMBL" id="CP120733">
    <property type="protein sequence ID" value="WFD10891.1"/>
    <property type="molecule type" value="Genomic_DNA"/>
</dbReference>
<sequence length="293" mass="32723">MAENKDLYKLGQSEEGSIVDIGQEIRIDLQLEDNIISDSGTVFGKVLDVNGEPIEGVTIKLTDGDFNPKYHTVTATSGLYTIDEVDANKQYLILAVKDSYDLKQGLPFIMQSQQQIERDFVMTISPQANNCLVAGDILNNEGKKLEGVTIRLYDNSESEPVLLKTTHTNQFGQYAFFDIPQGMYLITGSLLGYHTSETTFIIESTDKVRNINLTINIDPISKRGTINGIIKDKNNMPIPGAFVILFEVTTDEQGKEKLIPIRKTITNDYGLYLFEQIPEGNYKIKANKLVPNS</sequence>